<feature type="transmembrane region" description="Helical" evidence="1">
    <location>
        <begin position="243"/>
        <end position="261"/>
    </location>
</feature>
<dbReference type="AlphaFoldDB" id="A0A4U2YT89"/>
<keyword evidence="1" id="KW-1133">Transmembrane helix</keyword>
<feature type="transmembrane region" description="Helical" evidence="1">
    <location>
        <begin position="325"/>
        <end position="344"/>
    </location>
</feature>
<feature type="domain" description="DUF2207" evidence="2">
    <location>
        <begin position="38"/>
        <end position="217"/>
    </location>
</feature>
<proteinExistence type="predicted"/>
<dbReference type="Pfam" id="PF09972">
    <property type="entry name" value="DUF2207"/>
    <property type="match status" value="1"/>
</dbReference>
<accession>A0A4U2YT89</accession>
<dbReference type="InterPro" id="IPR018702">
    <property type="entry name" value="DUF2207"/>
</dbReference>
<evidence type="ECO:0000313" key="3">
    <source>
        <dbReference type="EMBL" id="TKI64659.1"/>
    </source>
</evidence>
<name>A0A4U2YT89_9ACTN</name>
<comment type="caution">
    <text evidence="3">The sequence shown here is derived from an EMBL/GenBank/DDBJ whole genome shotgun (WGS) entry which is preliminary data.</text>
</comment>
<gene>
    <name evidence="3" type="ORF">FC770_05960</name>
</gene>
<evidence type="ECO:0000259" key="2">
    <source>
        <dbReference type="Pfam" id="PF09972"/>
    </source>
</evidence>
<dbReference type="Proteomes" id="UP000307808">
    <property type="component" value="Unassembled WGS sequence"/>
</dbReference>
<sequence>MRRVVPWGVLALLVAVALLPALDYRTSDATPVGDGSWRITRYNAVLEVDDEGDLEVTETLIVDVPQEGRGGLARLFDEYDPEAPRSRGVPRRLAAALDGRRAPIEQETGPRGRRRVVTVAPAKTLTAGEHTYVLKYEVADVLRSTGADSSQFARDLVPGTWAQPVDAAELTVRLPAKPSSRVSCTEGAKTCRAQVDGTVVSVTAEGLAPRTPVRIVADLPVAATTADGRQLWPVWLDPVLSRWWWLLALVAAAAAFAGWLGRRIASGTFDHEPTGLPRHDLPEGVDQEQARYLLTGRTQDPAVAPEVERWAKREGYVTAAGPRSLLAVGVVAALVAYVVWLSLLGGLMSVAALVPGAFAAMALPAVLPGTTAKRTNAGRRLAARIKRL</sequence>
<dbReference type="EMBL" id="SZPY01000001">
    <property type="protein sequence ID" value="TKI64659.1"/>
    <property type="molecule type" value="Genomic_DNA"/>
</dbReference>
<reference evidence="3 4" key="1">
    <citation type="submission" date="2019-04" db="EMBL/GenBank/DDBJ databases">
        <authorList>
            <person name="Dong K."/>
        </authorList>
    </citation>
    <scope>NUCLEOTIDE SEQUENCE [LARGE SCALE GENOMIC DNA]</scope>
    <source>
        <strain evidence="4">dk3543</strain>
    </source>
</reference>
<evidence type="ECO:0000313" key="4">
    <source>
        <dbReference type="Proteomes" id="UP000307808"/>
    </source>
</evidence>
<keyword evidence="1" id="KW-0812">Transmembrane</keyword>
<feature type="transmembrane region" description="Helical" evidence="1">
    <location>
        <begin position="350"/>
        <end position="370"/>
    </location>
</feature>
<protein>
    <submittedName>
        <fullName evidence="3">DUF2207 domain-containing protein</fullName>
    </submittedName>
</protein>
<dbReference type="RefSeq" id="WP_137065117.1">
    <property type="nucleotide sequence ID" value="NZ_CP040748.1"/>
</dbReference>
<evidence type="ECO:0000256" key="1">
    <source>
        <dbReference type="SAM" id="Phobius"/>
    </source>
</evidence>
<keyword evidence="1" id="KW-0472">Membrane</keyword>
<dbReference type="OrthoDB" id="143710at2"/>
<organism evidence="3 4">
    <name type="scientific">Nocardioides jishulii</name>
    <dbReference type="NCBI Taxonomy" id="2575440"/>
    <lineage>
        <taxon>Bacteria</taxon>
        <taxon>Bacillati</taxon>
        <taxon>Actinomycetota</taxon>
        <taxon>Actinomycetes</taxon>
        <taxon>Propionibacteriales</taxon>
        <taxon>Nocardioidaceae</taxon>
        <taxon>Nocardioides</taxon>
    </lineage>
</organism>
<keyword evidence="4" id="KW-1185">Reference proteome</keyword>